<evidence type="ECO:0000313" key="3">
    <source>
        <dbReference type="Proteomes" id="UP000198211"/>
    </source>
</evidence>
<keyword evidence="3" id="KW-1185">Reference proteome</keyword>
<dbReference type="OrthoDB" id="62280at2759"/>
<dbReference type="STRING" id="4795.A0A225VA27"/>
<gene>
    <name evidence="2" type="ORF">PHMEG_00026948</name>
</gene>
<feature type="compositionally biased region" description="Basic and acidic residues" evidence="1">
    <location>
        <begin position="103"/>
        <end position="112"/>
    </location>
</feature>
<dbReference type="EMBL" id="NBNE01006713">
    <property type="protein sequence ID" value="OWZ01627.1"/>
    <property type="molecule type" value="Genomic_DNA"/>
</dbReference>
<protein>
    <recommendedName>
        <fullName evidence="4">M96 mating-specific protein</fullName>
    </recommendedName>
</protein>
<reference evidence="3" key="1">
    <citation type="submission" date="2017-03" db="EMBL/GenBank/DDBJ databases">
        <title>Phytopthora megakarya and P. palmivora, two closely related causual agents of cacao black pod achieved similar genome size and gene model numbers by different mechanisms.</title>
        <authorList>
            <person name="Ali S."/>
            <person name="Shao J."/>
            <person name="Larry D.J."/>
            <person name="Kronmiller B."/>
            <person name="Shen D."/>
            <person name="Strem M.D."/>
            <person name="Melnick R.L."/>
            <person name="Guiltinan M.J."/>
            <person name="Tyler B.M."/>
            <person name="Meinhardt L.W."/>
            <person name="Bailey B.A."/>
        </authorList>
    </citation>
    <scope>NUCLEOTIDE SEQUENCE [LARGE SCALE GENOMIC DNA]</scope>
    <source>
        <strain evidence="3">zdho120</strain>
    </source>
</reference>
<feature type="region of interest" description="Disordered" evidence="1">
    <location>
        <begin position="25"/>
        <end position="49"/>
    </location>
</feature>
<evidence type="ECO:0000313" key="2">
    <source>
        <dbReference type="EMBL" id="OWZ01627.1"/>
    </source>
</evidence>
<dbReference type="PANTHER" id="PTHR35796:SF3">
    <property type="entry name" value="BHLH DOMAIN-CONTAINING PROTEIN"/>
    <property type="match status" value="1"/>
</dbReference>
<dbReference type="PANTHER" id="PTHR35796">
    <property type="entry name" value="HYPOTHETICAL CYTOSOLIC PROTEIN"/>
    <property type="match status" value="1"/>
</dbReference>
<feature type="region of interest" description="Disordered" evidence="1">
    <location>
        <begin position="103"/>
        <end position="137"/>
    </location>
</feature>
<dbReference type="Proteomes" id="UP000198211">
    <property type="component" value="Unassembled WGS sequence"/>
</dbReference>
<evidence type="ECO:0008006" key="4">
    <source>
        <dbReference type="Google" id="ProtNLM"/>
    </source>
</evidence>
<evidence type="ECO:0000256" key="1">
    <source>
        <dbReference type="SAM" id="MobiDB-lite"/>
    </source>
</evidence>
<sequence length="427" mass="49098">MAFLLQEDDASFEAALSFLDEFDSHPQEAKHDGNKVNRRKLTAEEKTKRKAEFNEKRKLLRKAGVYGDANRARNERAQEIAQLRGQAEKLQIDLQLLQTRRADKSSELRQENTNELASKDPTSGMWRGLAEQQRRRREEAERDNVLLRLAVERQRKVANNLQMHMHRRATQLTNECASLITTARSNDDTFSVLDLCGDMESFRGLFQRLDDAYHRMDSVLLVNGLADLSIAPADVHVHERGDGECIEFVSYKVLPFDVRTTAEATWKHFKGIEKHLANGSLYEKAEKGLEEPYTIIADYKKETFSSSSRADIHVKQVIRRYVEEDRDIVIWVCRAVPIEIKHKLLQGLTYHLQGYAVTKRSAESTPDREMAVLQLCYFVSLDADVRCSATNLRDLITFLVTTVARNIQAHRERIENALIDREVRGDV</sequence>
<accession>A0A225VA27</accession>
<comment type="caution">
    <text evidence="2">The sequence shown here is derived from an EMBL/GenBank/DDBJ whole genome shotgun (WGS) entry which is preliminary data.</text>
</comment>
<name>A0A225VA27_9STRA</name>
<dbReference type="AlphaFoldDB" id="A0A225VA27"/>
<proteinExistence type="predicted"/>
<organism evidence="2 3">
    <name type="scientific">Phytophthora megakarya</name>
    <dbReference type="NCBI Taxonomy" id="4795"/>
    <lineage>
        <taxon>Eukaryota</taxon>
        <taxon>Sar</taxon>
        <taxon>Stramenopiles</taxon>
        <taxon>Oomycota</taxon>
        <taxon>Peronosporomycetes</taxon>
        <taxon>Peronosporales</taxon>
        <taxon>Peronosporaceae</taxon>
        <taxon>Phytophthora</taxon>
    </lineage>
</organism>